<feature type="region of interest" description="Disordered" evidence="1">
    <location>
        <begin position="162"/>
        <end position="238"/>
    </location>
</feature>
<proteinExistence type="predicted"/>
<evidence type="ECO:0000313" key="3">
    <source>
        <dbReference type="Proteomes" id="UP000186817"/>
    </source>
</evidence>
<comment type="caution">
    <text evidence="2">The sequence shown here is derived from an EMBL/GenBank/DDBJ whole genome shotgun (WGS) entry which is preliminary data.</text>
</comment>
<keyword evidence="3" id="KW-1185">Reference proteome</keyword>
<evidence type="ECO:0000256" key="1">
    <source>
        <dbReference type="SAM" id="MobiDB-lite"/>
    </source>
</evidence>
<feature type="compositionally biased region" description="Gly residues" evidence="1">
    <location>
        <begin position="229"/>
        <end position="238"/>
    </location>
</feature>
<gene>
    <name evidence="2" type="ORF">AK812_SmicGene48636</name>
</gene>
<accession>A0A1Q9AC47</accession>
<reference evidence="2 3" key="1">
    <citation type="submission" date="2016-02" db="EMBL/GenBank/DDBJ databases">
        <title>Genome analysis of coral dinoflagellate symbionts highlights evolutionary adaptations to a symbiotic lifestyle.</title>
        <authorList>
            <person name="Aranda M."/>
            <person name="Li Y."/>
            <person name="Liew Y.J."/>
            <person name="Baumgarten S."/>
            <person name="Simakov O."/>
            <person name="Wilson M."/>
            <person name="Piel J."/>
            <person name="Ashoor H."/>
            <person name="Bougouffa S."/>
            <person name="Bajic V.B."/>
            <person name="Ryu T."/>
            <person name="Ravasi T."/>
            <person name="Bayer T."/>
            <person name="Micklem G."/>
            <person name="Kim H."/>
            <person name="Bhak J."/>
            <person name="Lajeunesse T.C."/>
            <person name="Voolstra C.R."/>
        </authorList>
    </citation>
    <scope>NUCLEOTIDE SEQUENCE [LARGE SCALE GENOMIC DNA]</scope>
    <source>
        <strain evidence="2 3">CCMP2467</strain>
    </source>
</reference>
<dbReference type="AlphaFoldDB" id="A0A1Q9AC47"/>
<protein>
    <submittedName>
        <fullName evidence="2">Uncharacterized protein</fullName>
    </submittedName>
</protein>
<feature type="compositionally biased region" description="Basic residues" evidence="1">
    <location>
        <begin position="59"/>
        <end position="68"/>
    </location>
</feature>
<feature type="compositionally biased region" description="Basic and acidic residues" evidence="1">
    <location>
        <begin position="75"/>
        <end position="102"/>
    </location>
</feature>
<feature type="region of interest" description="Disordered" evidence="1">
    <location>
        <begin position="29"/>
        <end position="111"/>
    </location>
</feature>
<sequence>MAGLSNLVRARAEVASWPQFQGHFEAEEARVEEGKAARKTKAKAKVWPKRTPEEEAEKKKRQRAKRAVKWPAEVAAKKEEEARKRREAREAETEEERKSRLEKAKRKRAEKWEAMNPYEKAAVQEGKAEARRRWKKAVVEKARREGWQKRWQELTAHSAVVAGPAHHDRPPGKAGHLAGGDEGRPAVGSGLEADSGWAVEHGRAASTRGRGGGTELVRGGVLVGREDAGGGAGGLMEE</sequence>
<name>A0A1Q9AC47_SYMMI</name>
<dbReference type="EMBL" id="LSRX01008468">
    <property type="protein sequence ID" value="OLP52451.1"/>
    <property type="molecule type" value="Genomic_DNA"/>
</dbReference>
<dbReference type="Proteomes" id="UP000186817">
    <property type="component" value="Unassembled WGS sequence"/>
</dbReference>
<evidence type="ECO:0000313" key="2">
    <source>
        <dbReference type="EMBL" id="OLP52451.1"/>
    </source>
</evidence>
<organism evidence="2 3">
    <name type="scientific">Symbiodinium microadriaticum</name>
    <name type="common">Dinoflagellate</name>
    <name type="synonym">Zooxanthella microadriatica</name>
    <dbReference type="NCBI Taxonomy" id="2951"/>
    <lineage>
        <taxon>Eukaryota</taxon>
        <taxon>Sar</taxon>
        <taxon>Alveolata</taxon>
        <taxon>Dinophyceae</taxon>
        <taxon>Suessiales</taxon>
        <taxon>Symbiodiniaceae</taxon>
        <taxon>Symbiodinium</taxon>
    </lineage>
</organism>
<feature type="non-terminal residue" evidence="2">
    <location>
        <position position="238"/>
    </location>
</feature>
<dbReference type="OrthoDB" id="10600594at2759"/>
<feature type="compositionally biased region" description="Basic residues" evidence="1">
    <location>
        <begin position="37"/>
        <end position="48"/>
    </location>
</feature>